<keyword evidence="4" id="KW-0067">ATP-binding</keyword>
<organism evidence="12 13">
    <name type="scientific">Actinomycetospora cinnamomea</name>
    <dbReference type="NCBI Taxonomy" id="663609"/>
    <lineage>
        <taxon>Bacteria</taxon>
        <taxon>Bacillati</taxon>
        <taxon>Actinomycetota</taxon>
        <taxon>Actinomycetes</taxon>
        <taxon>Pseudonocardiales</taxon>
        <taxon>Pseudonocardiaceae</taxon>
        <taxon>Actinomycetospora</taxon>
    </lineage>
</organism>
<dbReference type="InterPro" id="IPR023298">
    <property type="entry name" value="ATPase_P-typ_TM_dom_sf"/>
</dbReference>
<dbReference type="InterPro" id="IPR059000">
    <property type="entry name" value="ATPase_P-type_domA"/>
</dbReference>
<sequence length="1588" mass="161188">MASHPAPRPQRGLLARVVDPFGIAGGVLDRVDPFRHRGRRVWRGAGRVQIGVPAVTSESGGELARAVEKALAAHPDVEWATVNATLGAVVVGMVAEGAAPGLPDVEVVDDLVDLVEILEEREHAQDEHWPDPGSASAGAAQQAFVALAADLAGLGVAALGRVLRRTPLPGEIASAATFVDHQPRLREAVERALGEDRANVLLALANAAAQAMGQGTTGLLVDTAYRAMQLAEARARLGTWSDAEPRLLETAEHAAAPADDDLAEPRPVPLPLGPVERHGDLVGTAAAGGFAATAAATGGDARKAAGVALSTLPKAGRLGREGFATTFGRVLARRGAVVLEPSALRRLDRVDTVVLDAEALTTGVPMLGDLLALPGPGGVADPLDELVPRVHELFDPADATAPHRVTDAGEHWLLAVLEDVPGGDDPRALEAGEALRADGATLVLGLRRDERLAAVVGVLPEPASAAEALAAAARRAGLSLVLGTSEATGAGLADRAVPGGEALRTSVRDLQAAGAGVLVVSRDRRALAAADLGVGVSRPDGAAPWGAHVLVGDDLGTAALVIEGVKVARGVSSRSVNLARAGTVLGAIMATAGTTPRAPGLAGLAVNGAAAVSLGNGAWSASELGRRVVVPGVSRTPWHVMPASTVLARLDVGEDGLSTTEAQRRHRDDPAAAETQTSLGRAFLDELNNPLTPVLAGGAVLSAAIGAVVDAAIVVGVTAASALIGGVQRVLTDRAVAGLLERSALRARVLRDGAPRGLGADEVVVGDVIELGPDDVVPADCRVLDADALEVDESSLTGESLPVPKSPVPVIARTVADRRSMVYEGSTVATGRGRAVVVATGSNTEVGRSTAAAKASAPVAGVDERLAGLTRVTTPLAIASAGAVVAAGALRGLPFQQNLHSGVGLAVASVPEGLPFVVSAAQLASARRLSAEGALVRNPKTIEAVGRTDVLCFDKTGTLTEGRLALSAISDGIKLRPTDRLRKRQRRVLAAALRATPRPAPGERLAHLTDRAVVSGGQQFDVDPAHKRPGWWPVASLDFDPSRGYHATLGEVDPPKDAGEDDGPYRLISVKGAPEVVIARATTWAGTPLDDEARQRLVEHTELLAGQGMRVLAVAERVLTADQHAARVAERDGDGGDEPSNGEALDDADVADLEFTGFVGFTDPVRAGAEASVRDLRDAGVQVVMITGDHPSTAEAVAEELDVLGGASGATGNGGASGATGNGGASGATGNGGASGATGNGNGGVVVTGAELDALDDDGLDELLPRVRVVARGTPSHKVRIVQAFQRLGRTVAMTGDGANDAPAIRLADVGIALGRRGTPAARAAADLVITDDRLETILAALVEGRAMWASVREALGVLVGGNLGEIAFTVLGASTAGTSPLNARQLLLVNLLTDLVPSLALAVRAPEPGSAASLLAEGPDASLGEALNREIGLRAMATAGGASLAWFQAQATPYGSAARARTVALTALVGTQLGQTIVAGGARSPLVIGASVVSAGALVAVVQTPGVSHFFGCVPLGPIGWAQAAGSATVATAASVVGPELVRRYGPVLVPEGSPQAEWLARLEEVREEATRRYVDLQDRAAAALNA</sequence>
<dbReference type="SUPFAM" id="SSF81660">
    <property type="entry name" value="Metal cation-transporting ATPase, ATP-binding domain N"/>
    <property type="match status" value="1"/>
</dbReference>
<evidence type="ECO:0000256" key="6">
    <source>
        <dbReference type="ARBA" id="ARBA00022989"/>
    </source>
</evidence>
<dbReference type="InterPro" id="IPR008250">
    <property type="entry name" value="ATPase_P-typ_transduc_dom_A_sf"/>
</dbReference>
<dbReference type="SUPFAM" id="SSF81665">
    <property type="entry name" value="Calcium ATPase, transmembrane domain M"/>
    <property type="match status" value="1"/>
</dbReference>
<dbReference type="Pfam" id="PF13246">
    <property type="entry name" value="Cation_ATPase"/>
    <property type="match status" value="1"/>
</dbReference>
<evidence type="ECO:0000313" key="12">
    <source>
        <dbReference type="EMBL" id="PVZ05301.1"/>
    </source>
</evidence>
<evidence type="ECO:0000256" key="5">
    <source>
        <dbReference type="ARBA" id="ARBA00022967"/>
    </source>
</evidence>
<evidence type="ECO:0000256" key="1">
    <source>
        <dbReference type="ARBA" id="ARBA00004651"/>
    </source>
</evidence>
<dbReference type="Gene3D" id="3.40.1110.10">
    <property type="entry name" value="Calcium-transporting ATPase, cytoplasmic domain N"/>
    <property type="match status" value="1"/>
</dbReference>
<feature type="coiled-coil region" evidence="9">
    <location>
        <begin position="1561"/>
        <end position="1588"/>
    </location>
</feature>
<feature type="domain" description="Cation-transporting P-type ATPase N-terminal" evidence="11">
    <location>
        <begin position="637"/>
        <end position="707"/>
    </location>
</feature>
<evidence type="ECO:0000259" key="11">
    <source>
        <dbReference type="SMART" id="SM00831"/>
    </source>
</evidence>
<dbReference type="PANTHER" id="PTHR42861">
    <property type="entry name" value="CALCIUM-TRANSPORTING ATPASE"/>
    <property type="match status" value="1"/>
</dbReference>
<protein>
    <submittedName>
        <fullName evidence="12">P-type E1-E2 ATPase</fullName>
    </submittedName>
</protein>
<accession>A0A2U1EZG4</accession>
<dbReference type="SUPFAM" id="SSF81653">
    <property type="entry name" value="Calcium ATPase, transduction domain A"/>
    <property type="match status" value="1"/>
</dbReference>
<dbReference type="InterPro" id="IPR006068">
    <property type="entry name" value="ATPase_P-typ_cation-transptr_C"/>
</dbReference>
<keyword evidence="5" id="KW-1278">Translocase</keyword>
<keyword evidence="6" id="KW-1133">Transmembrane helix</keyword>
<keyword evidence="3" id="KW-0547">Nucleotide-binding</keyword>
<dbReference type="SFLD" id="SFLDS00003">
    <property type="entry name" value="Haloacid_Dehalogenase"/>
    <property type="match status" value="1"/>
</dbReference>
<evidence type="ECO:0000256" key="8">
    <source>
        <dbReference type="ARBA" id="ARBA00049360"/>
    </source>
</evidence>
<keyword evidence="13" id="KW-1185">Reference proteome</keyword>
<evidence type="ECO:0000256" key="2">
    <source>
        <dbReference type="ARBA" id="ARBA00022692"/>
    </source>
</evidence>
<dbReference type="Pfam" id="PF00122">
    <property type="entry name" value="E1-E2_ATPase"/>
    <property type="match status" value="1"/>
</dbReference>
<dbReference type="Pfam" id="PF00689">
    <property type="entry name" value="Cation_ATPase_C"/>
    <property type="match status" value="1"/>
</dbReference>
<dbReference type="SFLD" id="SFLDF00027">
    <property type="entry name" value="p-type_atpase"/>
    <property type="match status" value="1"/>
</dbReference>
<dbReference type="InterPro" id="IPR004014">
    <property type="entry name" value="ATPase_P-typ_cation-transptr_N"/>
</dbReference>
<dbReference type="InterPro" id="IPR036412">
    <property type="entry name" value="HAD-like_sf"/>
</dbReference>
<dbReference type="SFLD" id="SFLDG00002">
    <property type="entry name" value="C1.7:_P-type_atpase_like"/>
    <property type="match status" value="1"/>
</dbReference>
<evidence type="ECO:0000256" key="9">
    <source>
        <dbReference type="SAM" id="Coils"/>
    </source>
</evidence>
<dbReference type="GO" id="GO:0016887">
    <property type="term" value="F:ATP hydrolysis activity"/>
    <property type="evidence" value="ECO:0007669"/>
    <property type="project" value="InterPro"/>
</dbReference>
<dbReference type="PRINTS" id="PR00119">
    <property type="entry name" value="CATATPASE"/>
</dbReference>
<dbReference type="PROSITE" id="PS00154">
    <property type="entry name" value="ATPASE_E1_E2"/>
    <property type="match status" value="1"/>
</dbReference>
<reference evidence="12 13" key="1">
    <citation type="submission" date="2018-04" db="EMBL/GenBank/DDBJ databases">
        <title>Genomic Encyclopedia of Type Strains, Phase IV (KMG-IV): sequencing the most valuable type-strain genomes for metagenomic binning, comparative biology and taxonomic classification.</title>
        <authorList>
            <person name="Goeker M."/>
        </authorList>
    </citation>
    <scope>NUCLEOTIDE SEQUENCE [LARGE SCALE GENOMIC DNA]</scope>
    <source>
        <strain evidence="12 13">DSM 45771</strain>
    </source>
</reference>
<evidence type="ECO:0000256" key="4">
    <source>
        <dbReference type="ARBA" id="ARBA00022840"/>
    </source>
</evidence>
<dbReference type="OrthoDB" id="9814270at2"/>
<comment type="caution">
    <text evidence="12">The sequence shown here is derived from an EMBL/GenBank/DDBJ whole genome shotgun (WGS) entry which is preliminary data.</text>
</comment>
<name>A0A2U1EZG4_9PSEU</name>
<gene>
    <name evidence="12" type="ORF">C8D89_1155</name>
</gene>
<evidence type="ECO:0000256" key="3">
    <source>
        <dbReference type="ARBA" id="ARBA00022741"/>
    </source>
</evidence>
<dbReference type="Proteomes" id="UP000245639">
    <property type="component" value="Unassembled WGS sequence"/>
</dbReference>
<evidence type="ECO:0000256" key="7">
    <source>
        <dbReference type="ARBA" id="ARBA00023136"/>
    </source>
</evidence>
<dbReference type="Gene3D" id="3.40.50.1000">
    <property type="entry name" value="HAD superfamily/HAD-like"/>
    <property type="match status" value="2"/>
</dbReference>
<feature type="region of interest" description="Disordered" evidence="10">
    <location>
        <begin position="1126"/>
        <end position="1147"/>
    </location>
</feature>
<dbReference type="NCBIfam" id="TIGR01494">
    <property type="entry name" value="ATPase_P-type"/>
    <property type="match status" value="2"/>
</dbReference>
<evidence type="ECO:0000313" key="13">
    <source>
        <dbReference type="Proteomes" id="UP000245639"/>
    </source>
</evidence>
<dbReference type="InterPro" id="IPR018303">
    <property type="entry name" value="ATPase_P-typ_P_site"/>
</dbReference>
<comment type="catalytic activity">
    <reaction evidence="8">
        <text>ATP + H2O = ADP + phosphate + H(+)</text>
        <dbReference type="Rhea" id="RHEA:13065"/>
        <dbReference type="ChEBI" id="CHEBI:15377"/>
        <dbReference type="ChEBI" id="CHEBI:15378"/>
        <dbReference type="ChEBI" id="CHEBI:30616"/>
        <dbReference type="ChEBI" id="CHEBI:43474"/>
        <dbReference type="ChEBI" id="CHEBI:456216"/>
    </reaction>
</comment>
<proteinExistence type="predicted"/>
<keyword evidence="9" id="KW-0175">Coiled coil</keyword>
<dbReference type="SMART" id="SM00831">
    <property type="entry name" value="Cation_ATPase_N"/>
    <property type="match status" value="1"/>
</dbReference>
<dbReference type="EMBL" id="QEKW01000015">
    <property type="protein sequence ID" value="PVZ05301.1"/>
    <property type="molecule type" value="Genomic_DNA"/>
</dbReference>
<comment type="subcellular location">
    <subcellularLocation>
        <location evidence="1">Cell membrane</location>
        <topology evidence="1">Multi-pass membrane protein</topology>
    </subcellularLocation>
</comment>
<dbReference type="SUPFAM" id="SSF56784">
    <property type="entry name" value="HAD-like"/>
    <property type="match status" value="1"/>
</dbReference>
<dbReference type="InterPro" id="IPR023214">
    <property type="entry name" value="HAD_sf"/>
</dbReference>
<dbReference type="InterPro" id="IPR001757">
    <property type="entry name" value="P_typ_ATPase"/>
</dbReference>
<dbReference type="InterPro" id="IPR023299">
    <property type="entry name" value="ATPase_P-typ_cyto_dom_N"/>
</dbReference>
<keyword evidence="2" id="KW-0812">Transmembrane</keyword>
<dbReference type="Gene3D" id="1.20.1110.10">
    <property type="entry name" value="Calcium-transporting ATPase, transmembrane domain"/>
    <property type="match status" value="2"/>
</dbReference>
<dbReference type="Gene3D" id="2.70.150.10">
    <property type="entry name" value="Calcium-transporting ATPase, cytoplasmic transduction domain A"/>
    <property type="match status" value="1"/>
</dbReference>
<dbReference type="GO" id="GO:0005524">
    <property type="term" value="F:ATP binding"/>
    <property type="evidence" value="ECO:0007669"/>
    <property type="project" value="UniProtKB-KW"/>
</dbReference>
<dbReference type="GO" id="GO:0005886">
    <property type="term" value="C:plasma membrane"/>
    <property type="evidence" value="ECO:0007669"/>
    <property type="project" value="UniProtKB-SubCell"/>
</dbReference>
<dbReference type="InterPro" id="IPR044492">
    <property type="entry name" value="P_typ_ATPase_HD_dom"/>
</dbReference>
<keyword evidence="7" id="KW-0472">Membrane</keyword>
<dbReference type="RefSeq" id="WP_116710322.1">
    <property type="nucleotide sequence ID" value="NZ_QEKW01000015.1"/>
</dbReference>
<evidence type="ECO:0000256" key="10">
    <source>
        <dbReference type="SAM" id="MobiDB-lite"/>
    </source>
</evidence>